<reference evidence="1 2" key="1">
    <citation type="submission" date="2020-12" db="EMBL/GenBank/DDBJ databases">
        <title>Concerted genomic and epigenomic changes stabilize Arabidopsis allopolyploids.</title>
        <authorList>
            <person name="Chen Z."/>
        </authorList>
    </citation>
    <scope>NUCLEOTIDE SEQUENCE [LARGE SCALE GENOMIC DNA]</scope>
    <source>
        <strain evidence="1">Allo738</strain>
        <tissue evidence="1">Leaf</tissue>
    </source>
</reference>
<accession>A0A8T2EXQ0</accession>
<dbReference type="AlphaFoldDB" id="A0A8T2EXQ0"/>
<keyword evidence="2" id="KW-1185">Reference proteome</keyword>
<dbReference type="EMBL" id="JAEFBK010000003">
    <property type="protein sequence ID" value="KAG7628026.1"/>
    <property type="molecule type" value="Genomic_DNA"/>
</dbReference>
<organism evidence="1 2">
    <name type="scientific">Arabidopsis thaliana x Arabidopsis arenosa</name>
    <dbReference type="NCBI Taxonomy" id="1240361"/>
    <lineage>
        <taxon>Eukaryota</taxon>
        <taxon>Viridiplantae</taxon>
        <taxon>Streptophyta</taxon>
        <taxon>Embryophyta</taxon>
        <taxon>Tracheophyta</taxon>
        <taxon>Spermatophyta</taxon>
        <taxon>Magnoliopsida</taxon>
        <taxon>eudicotyledons</taxon>
        <taxon>Gunneridae</taxon>
        <taxon>Pentapetalae</taxon>
        <taxon>rosids</taxon>
        <taxon>malvids</taxon>
        <taxon>Brassicales</taxon>
        <taxon>Brassicaceae</taxon>
        <taxon>Camelineae</taxon>
        <taxon>Arabidopsis</taxon>
    </lineage>
</organism>
<name>A0A8T2EXQ0_9BRAS</name>
<evidence type="ECO:0000313" key="1">
    <source>
        <dbReference type="EMBL" id="KAG7628026.1"/>
    </source>
</evidence>
<evidence type="ECO:0000313" key="2">
    <source>
        <dbReference type="Proteomes" id="UP000694240"/>
    </source>
</evidence>
<comment type="caution">
    <text evidence="1">The sequence shown here is derived from an EMBL/GenBank/DDBJ whole genome shotgun (WGS) entry which is preliminary data.</text>
</comment>
<dbReference type="Proteomes" id="UP000694240">
    <property type="component" value="Chromosome 3"/>
</dbReference>
<proteinExistence type="predicted"/>
<sequence>MGPTDTMTSCIGSYVSKSVTSSPPSRIRSMALAEMVNVTRRQLSSATCHLHVACNFSVFFHFN</sequence>
<gene>
    <name evidence="1" type="ORF">ISN45_At03g043200</name>
</gene>
<protein>
    <submittedName>
        <fullName evidence="1">Uncharacterized protein</fullName>
    </submittedName>
</protein>